<evidence type="ECO:0000313" key="1">
    <source>
        <dbReference type="EMBL" id="KAB8225559.1"/>
    </source>
</evidence>
<evidence type="ECO:0000313" key="2">
    <source>
        <dbReference type="Proteomes" id="UP000326799"/>
    </source>
</evidence>
<proteinExistence type="predicted"/>
<reference evidence="1 2" key="1">
    <citation type="submission" date="2019-04" db="EMBL/GenBank/DDBJ databases">
        <title>Fungal friends and foes A comparative genomics study of 23 Aspergillus species from section Flavi.</title>
        <authorList>
            <consortium name="DOE Joint Genome Institute"/>
            <person name="Kjaerbolling I."/>
            <person name="Vesth T.C."/>
            <person name="Frisvad J.C."/>
            <person name="Nybo J.L."/>
            <person name="Theobald S."/>
            <person name="Kildgaard S."/>
            <person name="Petersen T.I."/>
            <person name="Kuo A."/>
            <person name="Sato A."/>
            <person name="Lyhne E.K."/>
            <person name="Kogle M.E."/>
            <person name="Wiebenga A."/>
            <person name="Kun R.S."/>
            <person name="Lubbers R.J."/>
            <person name="Makela M.R."/>
            <person name="Barry K."/>
            <person name="Chovatia M."/>
            <person name="Clum A."/>
            <person name="Daum C."/>
            <person name="Haridas S."/>
            <person name="He G."/>
            <person name="LaButti K."/>
            <person name="Lipzen A."/>
            <person name="Mondo S."/>
            <person name="Pangilinan J."/>
            <person name="Riley R."/>
            <person name="Salamov A."/>
            <person name="Simmons B.A."/>
            <person name="Magnuson J.K."/>
            <person name="Henrissat B."/>
            <person name="Mortensen U.H."/>
            <person name="Larsen T.O."/>
            <person name="De vries R.P."/>
            <person name="Grigoriev I.V."/>
            <person name="Machida M."/>
            <person name="Baker S.E."/>
            <person name="Andersen M.R."/>
        </authorList>
    </citation>
    <scope>NUCLEOTIDE SEQUENCE [LARGE SCALE GENOMIC DNA]</scope>
    <source>
        <strain evidence="1 2">CBS 126849</strain>
    </source>
</reference>
<dbReference type="Proteomes" id="UP000326799">
    <property type="component" value="Unassembled WGS sequence"/>
</dbReference>
<dbReference type="EMBL" id="ML733394">
    <property type="protein sequence ID" value="KAB8225559.1"/>
    <property type="molecule type" value="Genomic_DNA"/>
</dbReference>
<protein>
    <submittedName>
        <fullName evidence="1">Uncharacterized protein</fullName>
    </submittedName>
</protein>
<name>A0A5N6F7G5_9EURO</name>
<accession>A0A5N6F7G5</accession>
<dbReference type="AlphaFoldDB" id="A0A5N6F7G5"/>
<sequence length="131" mass="14647">MMLIRFPHICCRCGLYKSGEPLNYVRLFKINVKLYPARIYYLLVLLYILPSATLSNTSRWAVIAEIPAVAPVPRAAPVASPASARTAESNSFVRISLHTRNPIKVMMLNEGHGNQLEYCQSVIVDIVLDTT</sequence>
<gene>
    <name evidence="1" type="ORF">BDV33DRAFT_163689</name>
</gene>
<keyword evidence="2" id="KW-1185">Reference proteome</keyword>
<organism evidence="1 2">
    <name type="scientific">Aspergillus novoparasiticus</name>
    <dbReference type="NCBI Taxonomy" id="986946"/>
    <lineage>
        <taxon>Eukaryota</taxon>
        <taxon>Fungi</taxon>
        <taxon>Dikarya</taxon>
        <taxon>Ascomycota</taxon>
        <taxon>Pezizomycotina</taxon>
        <taxon>Eurotiomycetes</taxon>
        <taxon>Eurotiomycetidae</taxon>
        <taxon>Eurotiales</taxon>
        <taxon>Aspergillaceae</taxon>
        <taxon>Aspergillus</taxon>
        <taxon>Aspergillus subgen. Circumdati</taxon>
    </lineage>
</organism>